<dbReference type="Proteomes" id="UP000799750">
    <property type="component" value="Unassembled WGS sequence"/>
</dbReference>
<name>A0A6A6R8M9_9PEZI</name>
<protein>
    <submittedName>
        <fullName evidence="3">NAD-P-binding protein</fullName>
    </submittedName>
</protein>
<dbReference type="Pfam" id="PF22685">
    <property type="entry name" value="Gal80p_C-like"/>
    <property type="match status" value="1"/>
</dbReference>
<dbReference type="SUPFAM" id="SSF51735">
    <property type="entry name" value="NAD(P)-binding Rossmann-fold domains"/>
    <property type="match status" value="1"/>
</dbReference>
<gene>
    <name evidence="3" type="ORF">BU16DRAFT_502783</name>
</gene>
<dbReference type="AlphaFoldDB" id="A0A6A6R8M9"/>
<dbReference type="PANTHER" id="PTHR43708:SF1">
    <property type="entry name" value="GALACTOSE_LACTOSE METABOLISM REGULATORY PROTEIN GAL80"/>
    <property type="match status" value="1"/>
</dbReference>
<dbReference type="InterPro" id="IPR000683">
    <property type="entry name" value="Gfo/Idh/MocA-like_OxRdtase_N"/>
</dbReference>
<feature type="domain" description="Gal80p-like C-terminal" evidence="2">
    <location>
        <begin position="147"/>
        <end position="304"/>
    </location>
</feature>
<organism evidence="3 4">
    <name type="scientific">Lophium mytilinum</name>
    <dbReference type="NCBI Taxonomy" id="390894"/>
    <lineage>
        <taxon>Eukaryota</taxon>
        <taxon>Fungi</taxon>
        <taxon>Dikarya</taxon>
        <taxon>Ascomycota</taxon>
        <taxon>Pezizomycotina</taxon>
        <taxon>Dothideomycetes</taxon>
        <taxon>Pleosporomycetidae</taxon>
        <taxon>Mytilinidiales</taxon>
        <taxon>Mytilinidiaceae</taxon>
        <taxon>Lophium</taxon>
    </lineage>
</organism>
<dbReference type="GO" id="GO:0000166">
    <property type="term" value="F:nucleotide binding"/>
    <property type="evidence" value="ECO:0007669"/>
    <property type="project" value="InterPro"/>
</dbReference>
<dbReference type="InterPro" id="IPR036291">
    <property type="entry name" value="NAD(P)-bd_dom_sf"/>
</dbReference>
<accession>A0A6A6R8M9</accession>
<evidence type="ECO:0000259" key="2">
    <source>
        <dbReference type="Pfam" id="PF22685"/>
    </source>
</evidence>
<feature type="domain" description="Gfo/Idh/MocA-like oxidoreductase N-terminal" evidence="1">
    <location>
        <begin position="24"/>
        <end position="140"/>
    </location>
</feature>
<dbReference type="InterPro" id="IPR055080">
    <property type="entry name" value="Gal80p-like_C"/>
</dbReference>
<dbReference type="EMBL" id="MU004183">
    <property type="protein sequence ID" value="KAF2500754.1"/>
    <property type="molecule type" value="Genomic_DNA"/>
</dbReference>
<dbReference type="InterPro" id="IPR051317">
    <property type="entry name" value="Gfo/Idh/MocA_oxidoreduct"/>
</dbReference>
<dbReference type="PANTHER" id="PTHR43708">
    <property type="entry name" value="CONSERVED EXPRESSED OXIDOREDUCTASE (EUROFUNG)"/>
    <property type="match status" value="1"/>
</dbReference>
<evidence type="ECO:0000313" key="3">
    <source>
        <dbReference type="EMBL" id="KAF2500754.1"/>
    </source>
</evidence>
<dbReference type="Pfam" id="PF01408">
    <property type="entry name" value="GFO_IDH_MocA"/>
    <property type="match status" value="1"/>
</dbReference>
<sequence length="393" mass="42944">MAPSPKIRVALIGLNAPYTSAPTGTNWTAIAHLPYLRESSKYELVALQNSSAERAAKSINAHGLDPRKVKAYGTPEEVANDPNIDLVVSSIRVDRHAGSLIPSIKAGKDVYVEWPVEANYSIAKELTGLAKSHNVRNVVGLQGRFSPIATTIKALIDRGELGRVTSSTIITTLNYTGPTILSSIDYFTDIKTGGNPFTIDFGHVLECVKEVLGEISTHHSLLINQYPEVDVVDPATREVVEKGRKNTVPNQVVFDAVLKSGAVLTYKQHDAAGVPPGATPRKDKGRLPVFDWRIFGSKAEVRVTSYDSIFPNIGSGGFKIEICKAEDGAVVEVELGADEFGHLPEPARNIARLYEAFAAGLGERNEKRKWYPDFEYALKTHELIEGMYKENGF</sequence>
<dbReference type="OrthoDB" id="64915at2759"/>
<dbReference type="Gene3D" id="3.40.50.720">
    <property type="entry name" value="NAD(P)-binding Rossmann-like Domain"/>
    <property type="match status" value="1"/>
</dbReference>
<proteinExistence type="predicted"/>
<evidence type="ECO:0000313" key="4">
    <source>
        <dbReference type="Proteomes" id="UP000799750"/>
    </source>
</evidence>
<dbReference type="SUPFAM" id="SSF55347">
    <property type="entry name" value="Glyceraldehyde-3-phosphate dehydrogenase-like, C-terminal domain"/>
    <property type="match status" value="1"/>
</dbReference>
<dbReference type="Gene3D" id="3.30.360.10">
    <property type="entry name" value="Dihydrodipicolinate Reductase, domain 2"/>
    <property type="match status" value="1"/>
</dbReference>
<evidence type="ECO:0000259" key="1">
    <source>
        <dbReference type="Pfam" id="PF01408"/>
    </source>
</evidence>
<keyword evidence="4" id="KW-1185">Reference proteome</keyword>
<reference evidence="3" key="1">
    <citation type="journal article" date="2020" name="Stud. Mycol.">
        <title>101 Dothideomycetes genomes: a test case for predicting lifestyles and emergence of pathogens.</title>
        <authorList>
            <person name="Haridas S."/>
            <person name="Albert R."/>
            <person name="Binder M."/>
            <person name="Bloem J."/>
            <person name="Labutti K."/>
            <person name="Salamov A."/>
            <person name="Andreopoulos B."/>
            <person name="Baker S."/>
            <person name="Barry K."/>
            <person name="Bills G."/>
            <person name="Bluhm B."/>
            <person name="Cannon C."/>
            <person name="Castanera R."/>
            <person name="Culley D."/>
            <person name="Daum C."/>
            <person name="Ezra D."/>
            <person name="Gonzalez J."/>
            <person name="Henrissat B."/>
            <person name="Kuo A."/>
            <person name="Liang C."/>
            <person name="Lipzen A."/>
            <person name="Lutzoni F."/>
            <person name="Magnuson J."/>
            <person name="Mondo S."/>
            <person name="Nolan M."/>
            <person name="Ohm R."/>
            <person name="Pangilinan J."/>
            <person name="Park H.-J."/>
            <person name="Ramirez L."/>
            <person name="Alfaro M."/>
            <person name="Sun H."/>
            <person name="Tritt A."/>
            <person name="Yoshinaga Y."/>
            <person name="Zwiers L.-H."/>
            <person name="Turgeon B."/>
            <person name="Goodwin S."/>
            <person name="Spatafora J."/>
            <person name="Crous P."/>
            <person name="Grigoriev I."/>
        </authorList>
    </citation>
    <scope>NUCLEOTIDE SEQUENCE</scope>
    <source>
        <strain evidence="3">CBS 269.34</strain>
    </source>
</reference>